<gene>
    <name evidence="1" type="ORF">QAD02_010990</name>
</gene>
<keyword evidence="2" id="KW-1185">Reference proteome</keyword>
<reference evidence="1" key="1">
    <citation type="submission" date="2023-04" db="EMBL/GenBank/DDBJ databases">
        <title>A chromosome-level genome assembly of the parasitoid wasp Eretmocerus hayati.</title>
        <authorList>
            <person name="Zhong Y."/>
            <person name="Liu S."/>
            <person name="Liu Y."/>
        </authorList>
    </citation>
    <scope>NUCLEOTIDE SEQUENCE</scope>
    <source>
        <strain evidence="1">ZJU_SS_LIU_2023</strain>
    </source>
</reference>
<organism evidence="1 2">
    <name type="scientific">Eretmocerus hayati</name>
    <dbReference type="NCBI Taxonomy" id="131215"/>
    <lineage>
        <taxon>Eukaryota</taxon>
        <taxon>Metazoa</taxon>
        <taxon>Ecdysozoa</taxon>
        <taxon>Arthropoda</taxon>
        <taxon>Hexapoda</taxon>
        <taxon>Insecta</taxon>
        <taxon>Pterygota</taxon>
        <taxon>Neoptera</taxon>
        <taxon>Endopterygota</taxon>
        <taxon>Hymenoptera</taxon>
        <taxon>Apocrita</taxon>
        <taxon>Proctotrupomorpha</taxon>
        <taxon>Chalcidoidea</taxon>
        <taxon>Aphelinidae</taxon>
        <taxon>Aphelininae</taxon>
        <taxon>Eretmocerus</taxon>
    </lineage>
</organism>
<name>A0ACC2NVB7_9HYME</name>
<evidence type="ECO:0000313" key="2">
    <source>
        <dbReference type="Proteomes" id="UP001239111"/>
    </source>
</evidence>
<proteinExistence type="predicted"/>
<dbReference type="EMBL" id="CM056742">
    <property type="protein sequence ID" value="KAJ8675204.1"/>
    <property type="molecule type" value="Genomic_DNA"/>
</dbReference>
<dbReference type="Proteomes" id="UP001239111">
    <property type="component" value="Chromosome 2"/>
</dbReference>
<evidence type="ECO:0000313" key="1">
    <source>
        <dbReference type="EMBL" id="KAJ8675204.1"/>
    </source>
</evidence>
<comment type="caution">
    <text evidence="1">The sequence shown here is derived from an EMBL/GenBank/DDBJ whole genome shotgun (WGS) entry which is preliminary data.</text>
</comment>
<sequence length="614" mass="68911">MLIKMEDSKHIQEVEHQLQGLQGINAYINNGENILHQTVKRCGQVDVVKYLLKRGANMHSTTDNGKNVIHLAVSHLKKSNFCSMIELIKFFIDKKVNVNAYDDAGNSALHYLAKNCKHAHPSILLAEILIQSGAQVNAANKLGESVLYLAVESSNLSLSKYLISVGASVKHRKKQIKSPLQICVEKCDLQMTKLLMKNCKSPERVINSQSSLLHIAIKSTRPSKERRDLVQTLLDGGADPNACDSSSSTPLHLVIGDGDENCAKILIDYNCIIDCENDAKMTPLRIAVVNRLRYSVELLLLNGADPNHVRSSHTWGRPPTSVVFKDSIMRAAIWGGDFSIVQLLWKHGVNMSSKEDIGYFLGQSASSNNINLAKFFLSKGADINYGIGFDNFNPLLCALCISNDASGSNMVQFLIDHGADVIAGTPLDYPRRYSNFKNSALCFIRHLALLAARNHEALGEDTLSQFAKCASYKNYFFQCLYELSRMMNKVPLSNFTPYEVLVKKNNELVKCIQNEPMAKFIKSKEASKCYPRYSWNLRYRLAQGQERLNLINKSRVFFRTVLSSRIPVEIVTLISEQLSNEDLINLSKIQSTPHKPPGKFTMTLRESRKRKYFA</sequence>
<accession>A0ACC2NVB7</accession>
<protein>
    <submittedName>
        <fullName evidence="1">Uncharacterized protein</fullName>
    </submittedName>
</protein>